<evidence type="ECO:0000313" key="1">
    <source>
        <dbReference type="EMBL" id="KAK4233833.1"/>
    </source>
</evidence>
<sequence>MLGDFHPVLVVLHCIAGYRGWSSLVRRSLEAWPDPDMHRLAKSFLETCANLDDLLHLATEVLMFWFFQRRDAFLGQKTMTKWSPDRLDDYVLFPASNGFVTRSECFFVSHFWHSKDDPDPGGKYSRLLQRDLEQQEWSYIWVDWTCLPQLPRTETEKGYFFRGLSSIPAIIRNCGFIWYYPPFEPRLWILYEIAEYSPTCSGDPFALTSDIKKFAEHVDEMYRVGVRSTLDRHGYRCSYDRDKEFLTSRLELLVLLKRLRLNILDLRKLMDDLTWFPTALEVCVDTASGFVKLRRFEGRLTLDGKLYTFTPFPTWSVQEEGRASEVRQV</sequence>
<reference evidence="1" key="1">
    <citation type="journal article" date="2023" name="Mol. Phylogenet. Evol.">
        <title>Genome-scale phylogeny and comparative genomics of the fungal order Sordariales.</title>
        <authorList>
            <person name="Hensen N."/>
            <person name="Bonometti L."/>
            <person name="Westerberg I."/>
            <person name="Brannstrom I.O."/>
            <person name="Guillou S."/>
            <person name="Cros-Aarteil S."/>
            <person name="Calhoun S."/>
            <person name="Haridas S."/>
            <person name="Kuo A."/>
            <person name="Mondo S."/>
            <person name="Pangilinan J."/>
            <person name="Riley R."/>
            <person name="LaButti K."/>
            <person name="Andreopoulos B."/>
            <person name="Lipzen A."/>
            <person name="Chen C."/>
            <person name="Yan M."/>
            <person name="Daum C."/>
            <person name="Ng V."/>
            <person name="Clum A."/>
            <person name="Steindorff A."/>
            <person name="Ohm R.A."/>
            <person name="Martin F."/>
            <person name="Silar P."/>
            <person name="Natvig D.O."/>
            <person name="Lalanne C."/>
            <person name="Gautier V."/>
            <person name="Ament-Velasquez S.L."/>
            <person name="Kruys A."/>
            <person name="Hutchinson M.I."/>
            <person name="Powell A.J."/>
            <person name="Barry K."/>
            <person name="Miller A.N."/>
            <person name="Grigoriev I.V."/>
            <person name="Debuchy R."/>
            <person name="Gladieux P."/>
            <person name="Hiltunen Thoren M."/>
            <person name="Johannesson H."/>
        </authorList>
    </citation>
    <scope>NUCLEOTIDE SEQUENCE</scope>
    <source>
        <strain evidence="1">CBS 532.94</strain>
    </source>
</reference>
<gene>
    <name evidence="1" type="ORF">C8A03DRAFT_47709</name>
</gene>
<comment type="caution">
    <text evidence="1">The sequence shown here is derived from an EMBL/GenBank/DDBJ whole genome shotgun (WGS) entry which is preliminary data.</text>
</comment>
<proteinExistence type="predicted"/>
<reference evidence="1" key="2">
    <citation type="submission" date="2023-05" db="EMBL/GenBank/DDBJ databases">
        <authorList>
            <consortium name="Lawrence Berkeley National Laboratory"/>
            <person name="Steindorff A."/>
            <person name="Hensen N."/>
            <person name="Bonometti L."/>
            <person name="Westerberg I."/>
            <person name="Brannstrom I.O."/>
            <person name="Guillou S."/>
            <person name="Cros-Aarteil S."/>
            <person name="Calhoun S."/>
            <person name="Haridas S."/>
            <person name="Kuo A."/>
            <person name="Mondo S."/>
            <person name="Pangilinan J."/>
            <person name="Riley R."/>
            <person name="Labutti K."/>
            <person name="Andreopoulos B."/>
            <person name="Lipzen A."/>
            <person name="Chen C."/>
            <person name="Yanf M."/>
            <person name="Daum C."/>
            <person name="Ng V."/>
            <person name="Clum A."/>
            <person name="Ohm R."/>
            <person name="Martin F."/>
            <person name="Silar P."/>
            <person name="Natvig D."/>
            <person name="Lalanne C."/>
            <person name="Gautier V."/>
            <person name="Ament-Velasquez S.L."/>
            <person name="Kruys A."/>
            <person name="Hutchinson M.I."/>
            <person name="Powell A.J."/>
            <person name="Barry K."/>
            <person name="Miller A.N."/>
            <person name="Grigoriev I.V."/>
            <person name="Debuchy R."/>
            <person name="Gladieux P."/>
            <person name="Thoren M.H."/>
            <person name="Johannesson H."/>
        </authorList>
    </citation>
    <scope>NUCLEOTIDE SEQUENCE</scope>
    <source>
        <strain evidence="1">CBS 532.94</strain>
    </source>
</reference>
<accession>A0AAN7C1X1</accession>
<protein>
    <recommendedName>
        <fullName evidence="3">Heterokaryon incompatibility domain-containing protein</fullName>
    </recommendedName>
</protein>
<dbReference type="AlphaFoldDB" id="A0AAN7C1X1"/>
<name>A0AAN7C1X1_9PEZI</name>
<dbReference type="Proteomes" id="UP001303760">
    <property type="component" value="Unassembled WGS sequence"/>
</dbReference>
<evidence type="ECO:0008006" key="3">
    <source>
        <dbReference type="Google" id="ProtNLM"/>
    </source>
</evidence>
<keyword evidence="2" id="KW-1185">Reference proteome</keyword>
<evidence type="ECO:0000313" key="2">
    <source>
        <dbReference type="Proteomes" id="UP001303760"/>
    </source>
</evidence>
<organism evidence="1 2">
    <name type="scientific">Achaetomium macrosporum</name>
    <dbReference type="NCBI Taxonomy" id="79813"/>
    <lineage>
        <taxon>Eukaryota</taxon>
        <taxon>Fungi</taxon>
        <taxon>Dikarya</taxon>
        <taxon>Ascomycota</taxon>
        <taxon>Pezizomycotina</taxon>
        <taxon>Sordariomycetes</taxon>
        <taxon>Sordariomycetidae</taxon>
        <taxon>Sordariales</taxon>
        <taxon>Chaetomiaceae</taxon>
        <taxon>Achaetomium</taxon>
    </lineage>
</organism>
<dbReference type="EMBL" id="MU860466">
    <property type="protein sequence ID" value="KAK4233833.1"/>
    <property type="molecule type" value="Genomic_DNA"/>
</dbReference>